<sequence length="305" mass="35403">MKHLILIFLLAFSISIFSQNNDTIALEENQKTVKLSSKITDCEDVTLQNVNVVNLTSGEENLSDGNGNYTISVRKNEVLLFSLNGFISQKVVFENQKEINISLKVKQRPHEMMVKKPVIYLYPTHKTNIHLVLDFKGQLLTTFPKYENNWQVTAYPDGRIFDKKTNRFYNSLFWDGNIIFPEGHYDYKSGFVVSKKDLTSFLIQKLENIGLNTTETNDFVQYWLPILEKNEFNFIHFRVNNDYDVISKNNITPKPDTSIRVFMDFYALDKPKIIPEQILRKTERKGFTLVEWGGSDVSNAMKSNL</sequence>
<evidence type="ECO:0000313" key="3">
    <source>
        <dbReference type="Proteomes" id="UP000199604"/>
    </source>
</evidence>
<evidence type="ECO:0008006" key="4">
    <source>
        <dbReference type="Google" id="ProtNLM"/>
    </source>
</evidence>
<evidence type="ECO:0000256" key="1">
    <source>
        <dbReference type="SAM" id="SignalP"/>
    </source>
</evidence>
<proteinExistence type="predicted"/>
<gene>
    <name evidence="2" type="ORF">SAMN05660845_0238</name>
</gene>
<feature type="signal peptide" evidence="1">
    <location>
        <begin position="1"/>
        <end position="18"/>
    </location>
</feature>
<evidence type="ECO:0000313" key="2">
    <source>
        <dbReference type="EMBL" id="SFA72473.1"/>
    </source>
</evidence>
<dbReference type="STRING" id="498292.SAMN05660845_0238"/>
<dbReference type="AlphaFoldDB" id="A0A1I0V8V1"/>
<dbReference type="Proteomes" id="UP000199604">
    <property type="component" value="Unassembled WGS sequence"/>
</dbReference>
<dbReference type="OrthoDB" id="9799897at2"/>
<name>A0A1I0V8V1_9FLAO</name>
<feature type="chain" id="PRO_5011789853" description="CarboxypepD_reg-like domain-containing protein" evidence="1">
    <location>
        <begin position="19"/>
        <end position="305"/>
    </location>
</feature>
<dbReference type="InterPro" id="IPR008969">
    <property type="entry name" value="CarboxyPept-like_regulatory"/>
</dbReference>
<keyword evidence="3" id="KW-1185">Reference proteome</keyword>
<dbReference type="EMBL" id="FOJT01000001">
    <property type="protein sequence ID" value="SFA72473.1"/>
    <property type="molecule type" value="Genomic_DNA"/>
</dbReference>
<reference evidence="3" key="1">
    <citation type="submission" date="2016-10" db="EMBL/GenBank/DDBJ databases">
        <authorList>
            <person name="Varghese N."/>
            <person name="Submissions S."/>
        </authorList>
    </citation>
    <scope>NUCLEOTIDE SEQUENCE [LARGE SCALE GENOMIC DNA]</scope>
    <source>
        <strain evidence="3">DSM 21789</strain>
    </source>
</reference>
<dbReference type="SUPFAM" id="SSF49464">
    <property type="entry name" value="Carboxypeptidase regulatory domain-like"/>
    <property type="match status" value="1"/>
</dbReference>
<protein>
    <recommendedName>
        <fullName evidence="4">CarboxypepD_reg-like domain-containing protein</fullName>
    </recommendedName>
</protein>
<dbReference type="RefSeq" id="WP_091473049.1">
    <property type="nucleotide sequence ID" value="NZ_FOJT01000001.1"/>
</dbReference>
<organism evidence="2 3">
    <name type="scientific">Flavobacterium swingsii</name>
    <dbReference type="NCBI Taxonomy" id="498292"/>
    <lineage>
        <taxon>Bacteria</taxon>
        <taxon>Pseudomonadati</taxon>
        <taxon>Bacteroidota</taxon>
        <taxon>Flavobacteriia</taxon>
        <taxon>Flavobacteriales</taxon>
        <taxon>Flavobacteriaceae</taxon>
        <taxon>Flavobacterium</taxon>
    </lineage>
</organism>
<accession>A0A1I0V8V1</accession>
<keyword evidence="1" id="KW-0732">Signal</keyword>